<comment type="similarity">
    <text evidence="2 9">Belongs to the RecN family.</text>
</comment>
<comment type="caution">
    <text evidence="11">The sequence shown here is derived from an EMBL/GenBank/DDBJ whole genome shotgun (WGS) entry which is preliminary data.</text>
</comment>
<keyword evidence="7 9" id="KW-0234">DNA repair</keyword>
<dbReference type="NCBIfam" id="TIGR00634">
    <property type="entry name" value="recN"/>
    <property type="match status" value="1"/>
</dbReference>
<keyword evidence="12" id="KW-1185">Reference proteome</keyword>
<keyword evidence="5 9" id="KW-0227">DNA damage</keyword>
<dbReference type="InterPro" id="IPR003395">
    <property type="entry name" value="RecF/RecN/SMC_N"/>
</dbReference>
<evidence type="ECO:0000313" key="12">
    <source>
        <dbReference type="Proteomes" id="UP000294558"/>
    </source>
</evidence>
<evidence type="ECO:0000256" key="5">
    <source>
        <dbReference type="ARBA" id="ARBA00022763"/>
    </source>
</evidence>
<dbReference type="GO" id="GO:0009432">
    <property type="term" value="P:SOS response"/>
    <property type="evidence" value="ECO:0007669"/>
    <property type="project" value="TreeGrafter"/>
</dbReference>
<dbReference type="InterPro" id="IPR027417">
    <property type="entry name" value="P-loop_NTPase"/>
</dbReference>
<dbReference type="EMBL" id="SOAU01000001">
    <property type="protein sequence ID" value="TDT16540.1"/>
    <property type="molecule type" value="Genomic_DNA"/>
</dbReference>
<gene>
    <name evidence="11" type="ORF">BDK89_2131</name>
</gene>
<protein>
    <recommendedName>
        <fullName evidence="3 9">DNA repair protein RecN</fullName>
    </recommendedName>
    <alternativeName>
        <fullName evidence="8 9">Recombination protein N</fullName>
    </alternativeName>
</protein>
<dbReference type="GO" id="GO:0043590">
    <property type="term" value="C:bacterial nucleoid"/>
    <property type="evidence" value="ECO:0007669"/>
    <property type="project" value="TreeGrafter"/>
</dbReference>
<name>A0A4R7I077_9ACTN</name>
<comment type="function">
    <text evidence="1 9">May be involved in recombinational repair of damaged DNA.</text>
</comment>
<dbReference type="Proteomes" id="UP000294558">
    <property type="component" value="Unassembled WGS sequence"/>
</dbReference>
<evidence type="ECO:0000256" key="4">
    <source>
        <dbReference type="ARBA" id="ARBA00022741"/>
    </source>
</evidence>
<dbReference type="RefSeq" id="WP_133868907.1">
    <property type="nucleotide sequence ID" value="NZ_SOAU01000001.1"/>
</dbReference>
<evidence type="ECO:0000256" key="1">
    <source>
        <dbReference type="ARBA" id="ARBA00003618"/>
    </source>
</evidence>
<accession>A0A4R7I077</accession>
<dbReference type="Gene3D" id="3.40.50.300">
    <property type="entry name" value="P-loop containing nucleotide triphosphate hydrolases"/>
    <property type="match status" value="2"/>
</dbReference>
<dbReference type="InterPro" id="IPR004604">
    <property type="entry name" value="DNA_recomb/repair_RecN"/>
</dbReference>
<evidence type="ECO:0000313" key="11">
    <source>
        <dbReference type="EMBL" id="TDT16540.1"/>
    </source>
</evidence>
<feature type="domain" description="RecF/RecN/SMC N-terminal" evidence="10">
    <location>
        <begin position="2"/>
        <end position="490"/>
    </location>
</feature>
<dbReference type="OrthoDB" id="9806954at2"/>
<evidence type="ECO:0000256" key="6">
    <source>
        <dbReference type="ARBA" id="ARBA00022840"/>
    </source>
</evidence>
<evidence type="ECO:0000256" key="2">
    <source>
        <dbReference type="ARBA" id="ARBA00009441"/>
    </source>
</evidence>
<dbReference type="PIRSF" id="PIRSF003128">
    <property type="entry name" value="RecN"/>
    <property type="match status" value="1"/>
</dbReference>
<keyword evidence="6" id="KW-0067">ATP-binding</keyword>
<evidence type="ECO:0000256" key="8">
    <source>
        <dbReference type="ARBA" id="ARBA00033408"/>
    </source>
</evidence>
<dbReference type="Pfam" id="PF02463">
    <property type="entry name" value="SMC_N"/>
    <property type="match status" value="1"/>
</dbReference>
<proteinExistence type="inferred from homology"/>
<sequence>MLVELHIENLGVIERAELRFGPGMSALTGETGAGKTMLVEAIDLLVGGRADASIVRHGAAEARVDGRFDLGDDAGEVVLTRVVPADGRSRAYVDGRPATAASLADRARNLVDLHGQHAHQSLMSIAHQRAALDRYGGVDLGPLRAARARVTELEAELATLGGDERARAREIDLLRYQVDELDQAAIVDPDEDDTLAAEESTLADAQGHRAAGAGAIEALRGDEGGVDALLSAARRLLDDRAPFAAIATRLDAAMAELDDVAAELRGLTEGIDEDPERLAEIRERRQLLVDLRRKYGESLADVMAFHAEADDRLRELLDYDRRAAELDGLLALARTDADEAARAVRAARRAAAPGLATAVEERLRSLALPDAAVAVEVGDDSDDDADLAGDGVRFLFSANPGSPLLPLQRVASGGELARTMLALRLVLTGAGDDDSVGTLVFDEVDAGIGGSAANAVGRALADLSQRHQVLVVTHLAQVAGRAAHQFVVRKSVRDESTYTDVTPITDAARVDEIARMLSGEVTDAARQAAGELIGEVAAGRDGKSTRTRR</sequence>
<dbReference type="AlphaFoldDB" id="A0A4R7I077"/>
<dbReference type="SUPFAM" id="SSF52540">
    <property type="entry name" value="P-loop containing nucleoside triphosphate hydrolases"/>
    <property type="match status" value="1"/>
</dbReference>
<evidence type="ECO:0000256" key="9">
    <source>
        <dbReference type="PIRNR" id="PIRNR003128"/>
    </source>
</evidence>
<evidence type="ECO:0000256" key="3">
    <source>
        <dbReference type="ARBA" id="ARBA00021315"/>
    </source>
</evidence>
<dbReference type="GO" id="GO:0006310">
    <property type="term" value="P:DNA recombination"/>
    <property type="evidence" value="ECO:0007669"/>
    <property type="project" value="InterPro"/>
</dbReference>
<evidence type="ECO:0000256" key="7">
    <source>
        <dbReference type="ARBA" id="ARBA00023204"/>
    </source>
</evidence>
<dbReference type="CDD" id="cd03241">
    <property type="entry name" value="ABC_RecN"/>
    <property type="match status" value="2"/>
</dbReference>
<dbReference type="PANTHER" id="PTHR11059:SF0">
    <property type="entry name" value="DNA REPAIR PROTEIN RECN"/>
    <property type="match status" value="1"/>
</dbReference>
<dbReference type="GO" id="GO:0006281">
    <property type="term" value="P:DNA repair"/>
    <property type="evidence" value="ECO:0007669"/>
    <property type="project" value="UniProtKB-KW"/>
</dbReference>
<keyword evidence="4" id="KW-0547">Nucleotide-binding</keyword>
<organism evidence="11 12">
    <name type="scientific">Ilumatobacter fluminis</name>
    <dbReference type="NCBI Taxonomy" id="467091"/>
    <lineage>
        <taxon>Bacteria</taxon>
        <taxon>Bacillati</taxon>
        <taxon>Actinomycetota</taxon>
        <taxon>Acidimicrobiia</taxon>
        <taxon>Acidimicrobiales</taxon>
        <taxon>Ilumatobacteraceae</taxon>
        <taxon>Ilumatobacter</taxon>
    </lineage>
</organism>
<dbReference type="GO" id="GO:0005524">
    <property type="term" value="F:ATP binding"/>
    <property type="evidence" value="ECO:0007669"/>
    <property type="project" value="UniProtKB-KW"/>
</dbReference>
<reference evidence="11 12" key="1">
    <citation type="submission" date="2019-03" db="EMBL/GenBank/DDBJ databases">
        <title>Sequencing the genomes of 1000 actinobacteria strains.</title>
        <authorList>
            <person name="Klenk H.-P."/>
        </authorList>
    </citation>
    <scope>NUCLEOTIDE SEQUENCE [LARGE SCALE GENOMIC DNA]</scope>
    <source>
        <strain evidence="11 12">DSM 18936</strain>
    </source>
</reference>
<evidence type="ECO:0000259" key="10">
    <source>
        <dbReference type="Pfam" id="PF02463"/>
    </source>
</evidence>
<dbReference type="PANTHER" id="PTHR11059">
    <property type="entry name" value="DNA REPAIR PROTEIN RECN"/>
    <property type="match status" value="1"/>
</dbReference>